<keyword evidence="2" id="KW-1185">Reference proteome</keyword>
<comment type="caution">
    <text evidence="1">The sequence shown here is derived from an EMBL/GenBank/DDBJ whole genome shotgun (WGS) entry which is preliminary data.</text>
</comment>
<dbReference type="Proteomes" id="UP000653056">
    <property type="component" value="Unassembled WGS sequence"/>
</dbReference>
<evidence type="ECO:0000313" key="2">
    <source>
        <dbReference type="Proteomes" id="UP000653056"/>
    </source>
</evidence>
<dbReference type="Pfam" id="PF16732">
    <property type="entry name" value="ComP_DUS"/>
    <property type="match status" value="1"/>
</dbReference>
<sequence>MVIAILASIAYPHYTDHVERARRVDGQSMLMQVASRLERCYTASSSYEGCVPGLDSSGMASESGHYTVTATTLTSTTFALSAIPQEGQAGDRCGSLSLNHRGERAPDDCW</sequence>
<dbReference type="InterPro" id="IPR031982">
    <property type="entry name" value="PilE-like"/>
</dbReference>
<accession>A0ABQ2Z417</accession>
<dbReference type="SUPFAM" id="SSF54523">
    <property type="entry name" value="Pili subunits"/>
    <property type="match status" value="1"/>
</dbReference>
<evidence type="ECO:0000313" key="1">
    <source>
        <dbReference type="EMBL" id="GGY03682.1"/>
    </source>
</evidence>
<proteinExistence type="predicted"/>
<name>A0ABQ2Z417_9GAMM</name>
<organism evidence="1 2">
    <name type="scientific">Litchfieldella qijiaojingensis</name>
    <dbReference type="NCBI Taxonomy" id="980347"/>
    <lineage>
        <taxon>Bacteria</taxon>
        <taxon>Pseudomonadati</taxon>
        <taxon>Pseudomonadota</taxon>
        <taxon>Gammaproteobacteria</taxon>
        <taxon>Oceanospirillales</taxon>
        <taxon>Halomonadaceae</taxon>
        <taxon>Litchfieldella</taxon>
    </lineage>
</organism>
<dbReference type="Gene3D" id="3.30.700.10">
    <property type="entry name" value="Glycoprotein, Type 4 Pilin"/>
    <property type="match status" value="1"/>
</dbReference>
<dbReference type="EMBL" id="BMXS01000021">
    <property type="protein sequence ID" value="GGY03682.1"/>
    <property type="molecule type" value="Genomic_DNA"/>
</dbReference>
<dbReference type="InterPro" id="IPR045584">
    <property type="entry name" value="Pilin-like"/>
</dbReference>
<gene>
    <name evidence="1" type="ORF">GCM10007160_34340</name>
</gene>
<reference evidence="2" key="1">
    <citation type="journal article" date="2019" name="Int. J. Syst. Evol. Microbiol.">
        <title>The Global Catalogue of Microorganisms (GCM) 10K type strain sequencing project: providing services to taxonomists for standard genome sequencing and annotation.</title>
        <authorList>
            <consortium name="The Broad Institute Genomics Platform"/>
            <consortium name="The Broad Institute Genome Sequencing Center for Infectious Disease"/>
            <person name="Wu L."/>
            <person name="Ma J."/>
        </authorList>
    </citation>
    <scope>NUCLEOTIDE SEQUENCE [LARGE SCALE GENOMIC DNA]</scope>
    <source>
        <strain evidence="2">KCTC 22228</strain>
    </source>
</reference>
<protein>
    <submittedName>
        <fullName evidence="1">Pilus biosynthesis protein</fullName>
    </submittedName>
</protein>